<keyword evidence="13" id="KW-0411">Iron-sulfur</keyword>
<dbReference type="GO" id="GO:0016020">
    <property type="term" value="C:membrane"/>
    <property type="evidence" value="ECO:0007669"/>
    <property type="project" value="InterPro"/>
</dbReference>
<dbReference type="Pfam" id="PF13426">
    <property type="entry name" value="PAS_9"/>
    <property type="match status" value="1"/>
</dbReference>
<dbReference type="InterPro" id="IPR003594">
    <property type="entry name" value="HATPase_dom"/>
</dbReference>
<dbReference type="GO" id="GO:0005737">
    <property type="term" value="C:cytoplasm"/>
    <property type="evidence" value="ECO:0007669"/>
    <property type="project" value="UniProtKB-SubCell"/>
</dbReference>
<dbReference type="PROSITE" id="PS50113">
    <property type="entry name" value="PAC"/>
    <property type="match status" value="2"/>
</dbReference>
<dbReference type="STRING" id="626887.J057_07656"/>
<dbReference type="Gene3D" id="1.20.5.1930">
    <property type="match status" value="1"/>
</dbReference>
<evidence type="ECO:0000256" key="6">
    <source>
        <dbReference type="ARBA" id="ARBA00022485"/>
    </source>
</evidence>
<dbReference type="PROSITE" id="PS50109">
    <property type="entry name" value="HIS_KIN"/>
    <property type="match status" value="1"/>
</dbReference>
<dbReference type="AlphaFoldDB" id="N6X2E4"/>
<evidence type="ECO:0000313" key="20">
    <source>
        <dbReference type="Proteomes" id="UP000013165"/>
    </source>
</evidence>
<dbReference type="PRINTS" id="PR00344">
    <property type="entry name" value="BCTRLSENSOR"/>
</dbReference>
<gene>
    <name evidence="19" type="ORF">J057_07656</name>
</gene>
<sequence length="612" mass="68811">MKASHVRSFKKGNSQAFSIPSPRLRVMMSALDAMPGAMVQVDREGYIHDLNEMARHLVDQLQLGDSLPETLDAGAARYLKHLLGNGEHAGNTRELEALIGRRRYRLAVAGRADPADRLVIKLTDITEFRELSERVALSEQRFRSLFYENPDAVFSLDVEGRFIDANRCTLHMVGIATDELKHSHWVDFADPDDQDRIRSSLEAVLCGDSSSIRCRVIHRDGRTVHAYVTHVPILVDGHVVGVFGIARDRTEHYRLEESRRLLSAAMARVQDVILITETGPREDPGPAIVFVNESVESITGYRPDELVGRSARILHGPDTDLARLDRIWAALEERQPVREELVNYRKDGTPFWNEIEIVHIPARTPGEKEYFASVQRDITEAKQRELELRRSREELRRLYKAQDSMLEKERLRIARDLHDELGQTLTALKLDLGVAIADNVELPTGHIRRLQELVRLVDSTIGQVREIASNLRPAMLDDLGFESAAEWFLDRCAGREGIDIRWHKRLVDGSRTTGETATVLYRILQECMTNISRHANAAAVTIDYEETPHRAKLVVEDDGVGFDPGTRNHEGFGLVGMRERVAMLGGGLSVESSPGTGTRVLVTLPLTGYGND</sequence>
<evidence type="ECO:0000259" key="18">
    <source>
        <dbReference type="PROSITE" id="PS50113"/>
    </source>
</evidence>
<evidence type="ECO:0000256" key="5">
    <source>
        <dbReference type="ARBA" id="ARBA00017322"/>
    </source>
</evidence>
<evidence type="ECO:0000259" key="16">
    <source>
        <dbReference type="PROSITE" id="PS50109"/>
    </source>
</evidence>
<evidence type="ECO:0000256" key="1">
    <source>
        <dbReference type="ARBA" id="ARBA00000085"/>
    </source>
</evidence>
<dbReference type="InterPro" id="IPR000014">
    <property type="entry name" value="PAS"/>
</dbReference>
<organism evidence="19 20">
    <name type="scientific">Marinobacter nanhaiticus D15-8W</name>
    <dbReference type="NCBI Taxonomy" id="626887"/>
    <lineage>
        <taxon>Bacteria</taxon>
        <taxon>Pseudomonadati</taxon>
        <taxon>Pseudomonadota</taxon>
        <taxon>Gammaproteobacteria</taxon>
        <taxon>Pseudomonadales</taxon>
        <taxon>Marinobacteraceae</taxon>
        <taxon>Marinobacter</taxon>
    </lineage>
</organism>
<evidence type="ECO:0000256" key="4">
    <source>
        <dbReference type="ARBA" id="ARBA00012438"/>
    </source>
</evidence>
<comment type="caution">
    <text evidence="19">The sequence shown here is derived from an EMBL/GenBank/DDBJ whole genome shotgun (WGS) entry which is preliminary data.</text>
</comment>
<protein>
    <recommendedName>
        <fullName evidence="5">Oxygen sensor histidine kinase NreB</fullName>
        <ecNumber evidence="4">2.7.13.3</ecNumber>
    </recommendedName>
    <alternativeName>
        <fullName evidence="15">Nitrogen regulation protein B</fullName>
    </alternativeName>
</protein>
<dbReference type="PANTHER" id="PTHR24421:SF58">
    <property type="entry name" value="SIGNAL TRANSDUCTION HISTIDINE-PROTEIN KINASE_PHOSPHATASE UHPB"/>
    <property type="match status" value="1"/>
</dbReference>
<evidence type="ECO:0000256" key="12">
    <source>
        <dbReference type="ARBA" id="ARBA00023012"/>
    </source>
</evidence>
<evidence type="ECO:0000256" key="8">
    <source>
        <dbReference type="ARBA" id="ARBA00022679"/>
    </source>
</evidence>
<dbReference type="Pfam" id="PF02518">
    <property type="entry name" value="HATPase_c"/>
    <property type="match status" value="1"/>
</dbReference>
<dbReference type="GO" id="GO:0046983">
    <property type="term" value="F:protein dimerization activity"/>
    <property type="evidence" value="ECO:0007669"/>
    <property type="project" value="InterPro"/>
</dbReference>
<dbReference type="InterPro" id="IPR004358">
    <property type="entry name" value="Sig_transdc_His_kin-like_C"/>
</dbReference>
<dbReference type="NCBIfam" id="TIGR00229">
    <property type="entry name" value="sensory_box"/>
    <property type="match status" value="2"/>
</dbReference>
<dbReference type="HOGENOM" id="CLU_033232_0_0_6"/>
<keyword evidence="9" id="KW-0479">Metal-binding</keyword>
<accession>N6X2E4</accession>
<dbReference type="EC" id="2.7.13.3" evidence="4"/>
<dbReference type="SUPFAM" id="SSF55874">
    <property type="entry name" value="ATPase domain of HSP90 chaperone/DNA topoisomerase II/histidine kinase"/>
    <property type="match status" value="1"/>
</dbReference>
<dbReference type="SUPFAM" id="SSF55785">
    <property type="entry name" value="PYP-like sensor domain (PAS domain)"/>
    <property type="match status" value="2"/>
</dbReference>
<dbReference type="InterPro" id="IPR000700">
    <property type="entry name" value="PAS-assoc_C"/>
</dbReference>
<feature type="domain" description="Histidine kinase" evidence="16">
    <location>
        <begin position="520"/>
        <end position="608"/>
    </location>
</feature>
<dbReference type="SMART" id="SM00387">
    <property type="entry name" value="HATPase_c"/>
    <property type="match status" value="1"/>
</dbReference>
<proteinExistence type="predicted"/>
<dbReference type="PATRIC" id="fig|626887.3.peg.1524"/>
<dbReference type="GO" id="GO:0000155">
    <property type="term" value="F:phosphorelay sensor kinase activity"/>
    <property type="evidence" value="ECO:0007669"/>
    <property type="project" value="InterPro"/>
</dbReference>
<evidence type="ECO:0000256" key="14">
    <source>
        <dbReference type="ARBA" id="ARBA00024827"/>
    </source>
</evidence>
<keyword evidence="11" id="KW-0408">Iron</keyword>
<dbReference type="OrthoDB" id="9797605at2"/>
<evidence type="ECO:0000256" key="2">
    <source>
        <dbReference type="ARBA" id="ARBA00001966"/>
    </source>
</evidence>
<comment type="function">
    <text evidence="14">Member of the two-component regulatory system NreB/NreC involved in the control of dissimilatory nitrate/nitrite reduction in response to oxygen. NreB functions as a direct oxygen sensor histidine kinase which is autophosphorylated, in the absence of oxygen, probably at the conserved histidine residue, and transfers its phosphate group probably to a conserved aspartate residue of NreC. NreB/NreC activates the expression of the nitrate (narGHJI) and nitrite (nir) reductase operons, as well as the putative nitrate transporter gene narT.</text>
</comment>
<evidence type="ECO:0000256" key="15">
    <source>
        <dbReference type="ARBA" id="ARBA00030800"/>
    </source>
</evidence>
<keyword evidence="10" id="KW-0418">Kinase</keyword>
<evidence type="ECO:0000256" key="10">
    <source>
        <dbReference type="ARBA" id="ARBA00022777"/>
    </source>
</evidence>
<dbReference type="InterPro" id="IPR001610">
    <property type="entry name" value="PAC"/>
</dbReference>
<comment type="subcellular location">
    <subcellularLocation>
        <location evidence="3">Cytoplasm</location>
    </subcellularLocation>
</comment>
<keyword evidence="6" id="KW-0004">4Fe-4S</keyword>
<feature type="domain" description="PAS" evidence="17">
    <location>
        <begin position="258"/>
        <end position="334"/>
    </location>
</feature>
<dbReference type="Pfam" id="PF08448">
    <property type="entry name" value="PAS_4"/>
    <property type="match status" value="1"/>
</dbReference>
<comment type="catalytic activity">
    <reaction evidence="1">
        <text>ATP + protein L-histidine = ADP + protein N-phospho-L-histidine.</text>
        <dbReference type="EC" id="2.7.13.3"/>
    </reaction>
</comment>
<keyword evidence="12" id="KW-0902">Two-component regulatory system</keyword>
<dbReference type="Pfam" id="PF07730">
    <property type="entry name" value="HisKA_3"/>
    <property type="match status" value="1"/>
</dbReference>
<keyword evidence="7" id="KW-0963">Cytoplasm</keyword>
<dbReference type="InterPro" id="IPR036890">
    <property type="entry name" value="HATPase_C_sf"/>
</dbReference>
<dbReference type="SMART" id="SM00086">
    <property type="entry name" value="PAC"/>
    <property type="match status" value="2"/>
</dbReference>
<evidence type="ECO:0000256" key="7">
    <source>
        <dbReference type="ARBA" id="ARBA00022490"/>
    </source>
</evidence>
<feature type="domain" description="PAC" evidence="18">
    <location>
        <begin position="210"/>
        <end position="261"/>
    </location>
</feature>
<evidence type="ECO:0000256" key="13">
    <source>
        <dbReference type="ARBA" id="ARBA00023014"/>
    </source>
</evidence>
<dbReference type="SMART" id="SM00091">
    <property type="entry name" value="PAS"/>
    <property type="match status" value="3"/>
</dbReference>
<evidence type="ECO:0000256" key="11">
    <source>
        <dbReference type="ARBA" id="ARBA00023004"/>
    </source>
</evidence>
<dbReference type="InterPro" id="IPR013656">
    <property type="entry name" value="PAS_4"/>
</dbReference>
<comment type="cofactor">
    <cofactor evidence="2">
        <name>[4Fe-4S] cluster</name>
        <dbReference type="ChEBI" id="CHEBI:49883"/>
    </cofactor>
</comment>
<evidence type="ECO:0000313" key="19">
    <source>
        <dbReference type="EMBL" id="ENO15208.2"/>
    </source>
</evidence>
<dbReference type="InterPro" id="IPR011712">
    <property type="entry name" value="Sig_transdc_His_kin_sub3_dim/P"/>
</dbReference>
<feature type="domain" description="PAC" evidence="18">
    <location>
        <begin position="335"/>
        <end position="390"/>
    </location>
</feature>
<keyword evidence="8" id="KW-0808">Transferase</keyword>
<keyword evidence="20" id="KW-1185">Reference proteome</keyword>
<dbReference type="EMBL" id="APLQ01000011">
    <property type="protein sequence ID" value="ENO15208.2"/>
    <property type="molecule type" value="Genomic_DNA"/>
</dbReference>
<dbReference type="PANTHER" id="PTHR24421">
    <property type="entry name" value="NITRATE/NITRITE SENSOR PROTEIN NARX-RELATED"/>
    <property type="match status" value="1"/>
</dbReference>
<dbReference type="Gene3D" id="3.30.450.20">
    <property type="entry name" value="PAS domain"/>
    <property type="match status" value="2"/>
</dbReference>
<dbReference type="PROSITE" id="PS50112">
    <property type="entry name" value="PAS"/>
    <property type="match status" value="2"/>
</dbReference>
<dbReference type="InterPro" id="IPR050482">
    <property type="entry name" value="Sensor_HK_TwoCompSys"/>
</dbReference>
<name>N6X2E4_9GAMM</name>
<dbReference type="InterPro" id="IPR005467">
    <property type="entry name" value="His_kinase_dom"/>
</dbReference>
<dbReference type="Proteomes" id="UP000013165">
    <property type="component" value="Unassembled WGS sequence"/>
</dbReference>
<dbReference type="InterPro" id="IPR035965">
    <property type="entry name" value="PAS-like_dom_sf"/>
</dbReference>
<dbReference type="GO" id="GO:0051539">
    <property type="term" value="F:4 iron, 4 sulfur cluster binding"/>
    <property type="evidence" value="ECO:0007669"/>
    <property type="project" value="UniProtKB-KW"/>
</dbReference>
<dbReference type="GO" id="GO:0046872">
    <property type="term" value="F:metal ion binding"/>
    <property type="evidence" value="ECO:0007669"/>
    <property type="project" value="UniProtKB-KW"/>
</dbReference>
<dbReference type="Gene3D" id="3.30.565.10">
    <property type="entry name" value="Histidine kinase-like ATPase, C-terminal domain"/>
    <property type="match status" value="1"/>
</dbReference>
<dbReference type="CDD" id="cd16917">
    <property type="entry name" value="HATPase_UhpB-NarQ-NarX-like"/>
    <property type="match status" value="1"/>
</dbReference>
<feature type="domain" description="PAS" evidence="17">
    <location>
        <begin position="138"/>
        <end position="208"/>
    </location>
</feature>
<reference evidence="19 20" key="1">
    <citation type="journal article" date="2013" name="Genome Announc.">
        <title>Genome Sequence of the Polycyclic Aromatic Hydrocarbon-Degrading Bacterium Strain Marinobacter nanhaiticus D15-8WT.</title>
        <authorList>
            <person name="Cui Z."/>
            <person name="Gao W."/>
            <person name="Li Q."/>
            <person name="Xu G."/>
            <person name="Zheng L."/>
        </authorList>
    </citation>
    <scope>NUCLEOTIDE SEQUENCE [LARGE SCALE GENOMIC DNA]</scope>
    <source>
        <strain evidence="19 20">D15-8W</strain>
    </source>
</reference>
<dbReference type="CDD" id="cd00130">
    <property type="entry name" value="PAS"/>
    <property type="match status" value="2"/>
</dbReference>
<evidence type="ECO:0000259" key="17">
    <source>
        <dbReference type="PROSITE" id="PS50112"/>
    </source>
</evidence>
<dbReference type="eggNOG" id="COG4585">
    <property type="taxonomic scope" value="Bacteria"/>
</dbReference>
<evidence type="ECO:0000256" key="9">
    <source>
        <dbReference type="ARBA" id="ARBA00022723"/>
    </source>
</evidence>
<evidence type="ECO:0000256" key="3">
    <source>
        <dbReference type="ARBA" id="ARBA00004496"/>
    </source>
</evidence>